<proteinExistence type="predicted"/>
<organism evidence="1 2">
    <name type="scientific">Desulforamulus profundi</name>
    <dbReference type="NCBI Taxonomy" id="1383067"/>
    <lineage>
        <taxon>Bacteria</taxon>
        <taxon>Bacillati</taxon>
        <taxon>Bacillota</taxon>
        <taxon>Clostridia</taxon>
        <taxon>Eubacteriales</taxon>
        <taxon>Peptococcaceae</taxon>
        <taxon>Desulforamulus</taxon>
    </lineage>
</organism>
<comment type="caution">
    <text evidence="1">The sequence shown here is derived from an EMBL/GenBank/DDBJ whole genome shotgun (WGS) entry which is preliminary data.</text>
</comment>
<accession>A0A2C6MAM3</accession>
<dbReference type="Proteomes" id="UP000222564">
    <property type="component" value="Unassembled WGS sequence"/>
</dbReference>
<sequence length="60" mass="6872">MELVISPTGICINLQNIVDRTFPGVVSLMLQDISLAFLLSYMNWVEGTIVIKQQKWYDLL</sequence>
<dbReference type="EMBL" id="AWQQ01000054">
    <property type="protein sequence ID" value="PHJ38259.1"/>
    <property type="molecule type" value="Genomic_DNA"/>
</dbReference>
<name>A0A2C6MAM3_9FIRM</name>
<keyword evidence="2" id="KW-1185">Reference proteome</keyword>
<reference evidence="1 2" key="1">
    <citation type="submission" date="2013-09" db="EMBL/GenBank/DDBJ databases">
        <title>Biodegradation of hydrocarbons in the deep terrestrial subsurface : characterization of a microbial consortium composed of two Desulfotomaculum species originating from a deep geological formation.</title>
        <authorList>
            <person name="Aullo T."/>
            <person name="Berlendis S."/>
            <person name="Lascourreges J.-F."/>
            <person name="Dessort D."/>
            <person name="Saint-Laurent S."/>
            <person name="Schraauwers B."/>
            <person name="Mas J."/>
            <person name="Magot M."/>
            <person name="Ranchou-Peyruse A."/>
        </authorList>
    </citation>
    <scope>NUCLEOTIDE SEQUENCE [LARGE SCALE GENOMIC DNA]</scope>
    <source>
        <strain evidence="1 2">Bs107</strain>
    </source>
</reference>
<evidence type="ECO:0000313" key="2">
    <source>
        <dbReference type="Proteomes" id="UP000222564"/>
    </source>
</evidence>
<gene>
    <name evidence="1" type="ORF">P378_10530</name>
</gene>
<protein>
    <submittedName>
        <fullName evidence="1">Uncharacterized protein</fullName>
    </submittedName>
</protein>
<dbReference type="AlphaFoldDB" id="A0A2C6MAM3"/>
<evidence type="ECO:0000313" key="1">
    <source>
        <dbReference type="EMBL" id="PHJ38259.1"/>
    </source>
</evidence>